<feature type="compositionally biased region" description="Polar residues" evidence="1">
    <location>
        <begin position="223"/>
        <end position="235"/>
    </location>
</feature>
<dbReference type="Proteomes" id="UP001652741">
    <property type="component" value="Chromosome ssa04"/>
</dbReference>
<dbReference type="InterPro" id="IPR006598">
    <property type="entry name" value="CAP10"/>
</dbReference>
<name>A0ABM3EME4_SALSA</name>
<dbReference type="Pfam" id="PF05686">
    <property type="entry name" value="Glyco_transf_90"/>
    <property type="match status" value="2"/>
</dbReference>
<proteinExistence type="predicted"/>
<gene>
    <name evidence="4" type="primary">poglut3</name>
</gene>
<evidence type="ECO:0000313" key="3">
    <source>
        <dbReference type="Proteomes" id="UP001652741"/>
    </source>
</evidence>
<organism evidence="3 4">
    <name type="scientific">Salmo salar</name>
    <name type="common">Atlantic salmon</name>
    <dbReference type="NCBI Taxonomy" id="8030"/>
    <lineage>
        <taxon>Eukaryota</taxon>
        <taxon>Metazoa</taxon>
        <taxon>Chordata</taxon>
        <taxon>Craniata</taxon>
        <taxon>Vertebrata</taxon>
        <taxon>Euteleostomi</taxon>
        <taxon>Actinopterygii</taxon>
        <taxon>Neopterygii</taxon>
        <taxon>Teleostei</taxon>
        <taxon>Protacanthopterygii</taxon>
        <taxon>Salmoniformes</taxon>
        <taxon>Salmonidae</taxon>
        <taxon>Salmoninae</taxon>
        <taxon>Salmo</taxon>
    </lineage>
</organism>
<sequence length="248" mass="27727">MHKKATLAKGASNIGAFFVTSTAENDDLPPMEGCGILHQCGRLANGNKEADDIPGAVPIISWCGSTDTRDIILPTYDNTHSTLETLSGISNDLLSVQGNTGPPWSNKTEQALFCGRDSREERLHLVTLSKKNPELRDARITGWFFFREREKDLGKANLVGFFDFFKGNDDEAQRIAKAGQMIVRQLVQPNRLCCYYYSALQMYSERQTNQPTLHPDMKLVPQPSDQSALCSCQQEPQRDDPSLEKDEL</sequence>
<accession>A0ABM3EME4</accession>
<protein>
    <submittedName>
        <fullName evidence="4">Protein O-glucosyltransferase 3</fullName>
    </submittedName>
</protein>
<evidence type="ECO:0000313" key="4">
    <source>
        <dbReference type="RefSeq" id="XP_045572199.1"/>
    </source>
</evidence>
<dbReference type="InterPro" id="IPR051091">
    <property type="entry name" value="O-Glucosyltr/Glycosyltrsf_90"/>
</dbReference>
<keyword evidence="3" id="KW-1185">Reference proteome</keyword>
<dbReference type="GeneID" id="106603072"/>
<evidence type="ECO:0000259" key="2">
    <source>
        <dbReference type="SMART" id="SM00672"/>
    </source>
</evidence>
<reference evidence="4" key="1">
    <citation type="submission" date="2025-08" db="UniProtKB">
        <authorList>
            <consortium name="RefSeq"/>
        </authorList>
    </citation>
    <scope>IDENTIFICATION</scope>
</reference>
<feature type="region of interest" description="Disordered" evidence="1">
    <location>
        <begin position="211"/>
        <end position="248"/>
    </location>
</feature>
<evidence type="ECO:0000256" key="1">
    <source>
        <dbReference type="SAM" id="MobiDB-lite"/>
    </source>
</evidence>
<dbReference type="PANTHER" id="PTHR12203:SF18">
    <property type="entry name" value="PROTEIN O-GLUCOSYLTRANSFERASE 3"/>
    <property type="match status" value="1"/>
</dbReference>
<feature type="compositionally biased region" description="Basic and acidic residues" evidence="1">
    <location>
        <begin position="236"/>
        <end position="248"/>
    </location>
</feature>
<dbReference type="PANTHER" id="PTHR12203">
    <property type="entry name" value="KDEL LYS-ASP-GLU-LEU CONTAINING - RELATED"/>
    <property type="match status" value="1"/>
</dbReference>
<dbReference type="SMART" id="SM00672">
    <property type="entry name" value="CAP10"/>
    <property type="match status" value="1"/>
</dbReference>
<dbReference type="RefSeq" id="XP_045572199.1">
    <property type="nucleotide sequence ID" value="XM_045716243.1"/>
</dbReference>
<feature type="domain" description="Glycosyl transferase CAP10" evidence="2">
    <location>
        <begin position="44"/>
        <end position="210"/>
    </location>
</feature>